<organism evidence="2">
    <name type="scientific">Gongylonema pulchrum</name>
    <dbReference type="NCBI Taxonomy" id="637853"/>
    <lineage>
        <taxon>Eukaryota</taxon>
        <taxon>Metazoa</taxon>
        <taxon>Ecdysozoa</taxon>
        <taxon>Nematoda</taxon>
        <taxon>Chromadorea</taxon>
        <taxon>Rhabditida</taxon>
        <taxon>Spirurina</taxon>
        <taxon>Spiruromorpha</taxon>
        <taxon>Spiruroidea</taxon>
        <taxon>Gongylonematidae</taxon>
        <taxon>Gongylonema</taxon>
    </lineage>
</organism>
<sequence>LEKVNRNCASSKEVEETQSGSASYPNRLAAGGSTTCAAEEGRAVAAKEQKKQEFKKKQDSGPGSMQTEQISDLSSYNYSCNSEAPAIPARRSRFSTKMLAKPGHWKCGESQTSKHPAILPEFGNTAAPEQLCVKRHLNEVWKIVRNVNEFDNLVAPLAAAHLSAKSDEAGPQQRQKGGRHVRLKDEPVVPKNRQKTEAARYH</sequence>
<accession>A0A183DC11</accession>
<protein>
    <submittedName>
        <fullName evidence="2">Nuclear fragile X mental retardation-interacting protein 1</fullName>
    </submittedName>
</protein>
<feature type="region of interest" description="Disordered" evidence="1">
    <location>
        <begin position="1"/>
        <end position="68"/>
    </location>
</feature>
<feature type="compositionally biased region" description="Basic and acidic residues" evidence="1">
    <location>
        <begin position="183"/>
        <end position="202"/>
    </location>
</feature>
<dbReference type="WBParaSite" id="GPUH_0000626001-mRNA-1">
    <property type="protein sequence ID" value="GPUH_0000626001-mRNA-1"/>
    <property type="gene ID" value="GPUH_0000626001"/>
</dbReference>
<feature type="compositionally biased region" description="Basic and acidic residues" evidence="1">
    <location>
        <begin position="39"/>
        <end position="59"/>
    </location>
</feature>
<evidence type="ECO:0000313" key="2">
    <source>
        <dbReference type="WBParaSite" id="GPUH_0000626001-mRNA-1"/>
    </source>
</evidence>
<dbReference type="AlphaFoldDB" id="A0A183DC11"/>
<proteinExistence type="predicted"/>
<reference evidence="2" key="1">
    <citation type="submission" date="2016-06" db="UniProtKB">
        <authorList>
            <consortium name="WormBaseParasite"/>
        </authorList>
    </citation>
    <scope>IDENTIFICATION</scope>
</reference>
<name>A0A183DC11_9BILA</name>
<feature type="region of interest" description="Disordered" evidence="1">
    <location>
        <begin position="163"/>
        <end position="202"/>
    </location>
</feature>
<evidence type="ECO:0000256" key="1">
    <source>
        <dbReference type="SAM" id="MobiDB-lite"/>
    </source>
</evidence>